<sequence length="46" mass="5332">MPNLVYTLVKQPTWLHVCLQFVLVEPKRSNPSHPHANWSGQSEKAY</sequence>
<geneLocation type="mitochondrion" evidence="2"/>
<dbReference type="EMBL" id="LKAM01000007">
    <property type="protein sequence ID" value="KUM47275.1"/>
    <property type="molecule type" value="Genomic_DNA"/>
</dbReference>
<evidence type="ECO:0000256" key="1">
    <source>
        <dbReference type="SAM" id="MobiDB-lite"/>
    </source>
</evidence>
<gene>
    <name evidence="2" type="ORF">ABT39_MTgene5460</name>
</gene>
<keyword evidence="2" id="KW-0496">Mitochondrion</keyword>
<proteinExistence type="predicted"/>
<feature type="region of interest" description="Disordered" evidence="1">
    <location>
        <begin position="27"/>
        <end position="46"/>
    </location>
</feature>
<name>A0A101LXS4_PICGL</name>
<accession>A0A101LXS4</accession>
<reference evidence="2" key="1">
    <citation type="journal article" date="2015" name="Genome Biol. Evol.">
        <title>Organellar Genomes of White Spruce (Picea glauca): Assembly and Annotation.</title>
        <authorList>
            <person name="Jackman S.D."/>
            <person name="Warren R.L."/>
            <person name="Gibb E.A."/>
            <person name="Vandervalk B.P."/>
            <person name="Mohamadi H."/>
            <person name="Chu J."/>
            <person name="Raymond A."/>
            <person name="Pleasance S."/>
            <person name="Coope R."/>
            <person name="Wildung M.R."/>
            <person name="Ritland C.E."/>
            <person name="Bousquet J."/>
            <person name="Jones S.J."/>
            <person name="Bohlmann J."/>
            <person name="Birol I."/>
        </authorList>
    </citation>
    <scope>NUCLEOTIDE SEQUENCE [LARGE SCALE GENOMIC DNA]</scope>
    <source>
        <tissue evidence="2">Flushing bud</tissue>
    </source>
</reference>
<protein>
    <submittedName>
        <fullName evidence="2">Uncharacterized protein</fullName>
    </submittedName>
</protein>
<comment type="caution">
    <text evidence="2">The sequence shown here is derived from an EMBL/GenBank/DDBJ whole genome shotgun (WGS) entry which is preliminary data.</text>
</comment>
<organism evidence="2">
    <name type="scientific">Picea glauca</name>
    <name type="common">White spruce</name>
    <name type="synonym">Pinus glauca</name>
    <dbReference type="NCBI Taxonomy" id="3330"/>
    <lineage>
        <taxon>Eukaryota</taxon>
        <taxon>Viridiplantae</taxon>
        <taxon>Streptophyta</taxon>
        <taxon>Embryophyta</taxon>
        <taxon>Tracheophyta</taxon>
        <taxon>Spermatophyta</taxon>
        <taxon>Pinopsida</taxon>
        <taxon>Pinidae</taxon>
        <taxon>Conifers I</taxon>
        <taxon>Pinales</taxon>
        <taxon>Pinaceae</taxon>
        <taxon>Picea</taxon>
    </lineage>
</organism>
<evidence type="ECO:0000313" key="2">
    <source>
        <dbReference type="EMBL" id="KUM47275.1"/>
    </source>
</evidence>
<dbReference type="AlphaFoldDB" id="A0A101LXS4"/>